<organism evidence="1 2">
    <name type="scientific">Glycomyces paridis</name>
    <dbReference type="NCBI Taxonomy" id="2126555"/>
    <lineage>
        <taxon>Bacteria</taxon>
        <taxon>Bacillati</taxon>
        <taxon>Actinomycetota</taxon>
        <taxon>Actinomycetes</taxon>
        <taxon>Glycomycetales</taxon>
        <taxon>Glycomycetaceae</taxon>
        <taxon>Glycomyces</taxon>
    </lineage>
</organism>
<dbReference type="EMBL" id="STGX01000004">
    <property type="protein sequence ID" value="THV30115.1"/>
    <property type="molecule type" value="Genomic_DNA"/>
</dbReference>
<comment type="caution">
    <text evidence="1">The sequence shown here is derived from an EMBL/GenBank/DDBJ whole genome shotgun (WGS) entry which is preliminary data.</text>
</comment>
<dbReference type="OrthoDB" id="5190031at2"/>
<dbReference type="Proteomes" id="UP000305792">
    <property type="component" value="Unassembled WGS sequence"/>
</dbReference>
<sequence length="102" mass="10560">MSRVFDPEFVRGLSAGIDANVVPILESVNEVLPNLGAIDRSLYTVVTVSMAAAYTAANATVAESMEGAAQCFRELHGALEDCAVEMEAADEACATAFGSSGN</sequence>
<accession>A0A4S8PK68</accession>
<protein>
    <submittedName>
        <fullName evidence="1">Uncharacterized protein</fullName>
    </submittedName>
</protein>
<keyword evidence="2" id="KW-1185">Reference proteome</keyword>
<reference evidence="1 2" key="1">
    <citation type="journal article" date="2018" name="Int. J. Syst. Evol. Microbiol.">
        <title>Glycomyces paridis sp. nov., isolated from the medicinal plant Paris polyphylla.</title>
        <authorList>
            <person name="Fang X.M."/>
            <person name="Bai J.L."/>
            <person name="Su J."/>
            <person name="Zhao L.L."/>
            <person name="Liu H.Y."/>
            <person name="Ma B.P."/>
            <person name="Zhang Y.Q."/>
            <person name="Yu L.Y."/>
        </authorList>
    </citation>
    <scope>NUCLEOTIDE SEQUENCE [LARGE SCALE GENOMIC DNA]</scope>
    <source>
        <strain evidence="1 2">CPCC 204357</strain>
    </source>
</reference>
<proteinExistence type="predicted"/>
<dbReference type="RefSeq" id="WP_136528988.1">
    <property type="nucleotide sequence ID" value="NZ_STGX01000004.1"/>
</dbReference>
<gene>
    <name evidence="1" type="ORF">E9998_06975</name>
</gene>
<dbReference type="AlphaFoldDB" id="A0A4S8PK68"/>
<name>A0A4S8PK68_9ACTN</name>
<evidence type="ECO:0000313" key="2">
    <source>
        <dbReference type="Proteomes" id="UP000305792"/>
    </source>
</evidence>
<evidence type="ECO:0000313" key="1">
    <source>
        <dbReference type="EMBL" id="THV30115.1"/>
    </source>
</evidence>